<dbReference type="GeneID" id="42004833"/>
<dbReference type="CDD" id="cd00751">
    <property type="entry name" value="thiolase"/>
    <property type="match status" value="1"/>
</dbReference>
<comment type="subcellular location">
    <subcellularLocation>
        <location evidence="1">Peroxisome</location>
    </subcellularLocation>
</comment>
<dbReference type="PANTHER" id="PTHR43853:SF8">
    <property type="entry name" value="3-KETOACYL-COA THIOLASE, PEROXISOMAL"/>
    <property type="match status" value="1"/>
</dbReference>
<dbReference type="NCBIfam" id="TIGR01930">
    <property type="entry name" value="AcCoA-C-Actrans"/>
    <property type="match status" value="1"/>
</dbReference>
<dbReference type="InterPro" id="IPR020613">
    <property type="entry name" value="Thiolase_CS"/>
</dbReference>
<keyword evidence="6" id="KW-0809">Transit peptide</keyword>
<dbReference type="GO" id="GO:0005777">
    <property type="term" value="C:peroxisome"/>
    <property type="evidence" value="ECO:0007669"/>
    <property type="project" value="UniProtKB-SubCell"/>
</dbReference>
<evidence type="ECO:0000256" key="13">
    <source>
        <dbReference type="RuleBase" id="RU003557"/>
    </source>
</evidence>
<dbReference type="InterPro" id="IPR016039">
    <property type="entry name" value="Thiolase-like"/>
</dbReference>
<name>A0A507C2D6_9FUNG</name>
<accession>A0A507C2D6</accession>
<dbReference type="Gene3D" id="3.40.47.10">
    <property type="match status" value="2"/>
</dbReference>
<dbReference type="GO" id="GO:0010124">
    <property type="term" value="P:phenylacetate catabolic process"/>
    <property type="evidence" value="ECO:0007669"/>
    <property type="project" value="TreeGrafter"/>
</dbReference>
<dbReference type="Proteomes" id="UP000319731">
    <property type="component" value="Unassembled WGS sequence"/>
</dbReference>
<evidence type="ECO:0000256" key="9">
    <source>
        <dbReference type="ARBA" id="ARBA00023315"/>
    </source>
</evidence>
<dbReference type="OrthoDB" id="5404651at2759"/>
<keyword evidence="8" id="KW-0576">Peroxisome</keyword>
<feature type="active site" description="Proton acceptor" evidence="12">
    <location>
        <position position="422"/>
    </location>
</feature>
<dbReference type="STRING" id="1806994.A0A507C2D6"/>
<feature type="domain" description="Thiolase N-terminal" evidence="14">
    <location>
        <begin position="49"/>
        <end position="306"/>
    </location>
</feature>
<organism evidence="16 17">
    <name type="scientific">Synchytrium microbalum</name>
    <dbReference type="NCBI Taxonomy" id="1806994"/>
    <lineage>
        <taxon>Eukaryota</taxon>
        <taxon>Fungi</taxon>
        <taxon>Fungi incertae sedis</taxon>
        <taxon>Chytridiomycota</taxon>
        <taxon>Chytridiomycota incertae sedis</taxon>
        <taxon>Chytridiomycetes</taxon>
        <taxon>Synchytriales</taxon>
        <taxon>Synchytriaceae</taxon>
        <taxon>Synchytrium</taxon>
    </lineage>
</organism>
<evidence type="ECO:0000256" key="11">
    <source>
        <dbReference type="ARBA" id="ARBA00047605"/>
    </source>
</evidence>
<proteinExistence type="inferred from homology"/>
<keyword evidence="4 13" id="KW-0808">Transferase</keyword>
<dbReference type="FunFam" id="3.40.47.10:FF:000010">
    <property type="entry name" value="Acetyl-CoA acetyltransferase (Thiolase)"/>
    <property type="match status" value="1"/>
</dbReference>
<evidence type="ECO:0000256" key="3">
    <source>
        <dbReference type="ARBA" id="ARBA00010982"/>
    </source>
</evidence>
<evidence type="ECO:0000256" key="5">
    <source>
        <dbReference type="ARBA" id="ARBA00022832"/>
    </source>
</evidence>
<evidence type="ECO:0000256" key="10">
    <source>
        <dbReference type="ARBA" id="ARBA00024073"/>
    </source>
</evidence>
<dbReference type="EC" id="2.3.1.16" evidence="10"/>
<evidence type="ECO:0000256" key="1">
    <source>
        <dbReference type="ARBA" id="ARBA00004275"/>
    </source>
</evidence>
<feature type="domain" description="Thiolase C-terminal" evidence="15">
    <location>
        <begin position="314"/>
        <end position="434"/>
    </location>
</feature>
<dbReference type="InterPro" id="IPR050215">
    <property type="entry name" value="Thiolase-like_sf_Thiolase"/>
</dbReference>
<dbReference type="InterPro" id="IPR020616">
    <property type="entry name" value="Thiolase_N"/>
</dbReference>
<evidence type="ECO:0000256" key="8">
    <source>
        <dbReference type="ARBA" id="ARBA00023140"/>
    </source>
</evidence>
<keyword evidence="17" id="KW-1185">Reference proteome</keyword>
<dbReference type="PROSITE" id="PS00099">
    <property type="entry name" value="THIOLASE_3"/>
    <property type="match status" value="1"/>
</dbReference>
<evidence type="ECO:0000259" key="14">
    <source>
        <dbReference type="Pfam" id="PF00108"/>
    </source>
</evidence>
<keyword evidence="5" id="KW-0276">Fatty acid metabolism</keyword>
<sequence length="436" mass="46135">MERIAAISNQLAGKRIWFLYWCGLLQLADVMTFSFVANKSILDKNPDDVVIVDAVRTPIAKANRGGYKDMLAEELLAVVLKALLDRNPKLSPTLIEDIQVGSVTGELGGSHKANRMAQITAGVPWTASMATTNRQCASGLQACQNIAAEIRSGQIEIGIGAGAESMTIGYKNRNMPTVVSPALNQHPVAKEMLMPMGLTSENVAKEYGVTRREQDIYAERSNRLAAKAQAEGWFDEEIVPVTASIKDKDGKQKALVVSKDEGVRGDTTLESLSKLKPSFTKDGTTTAGNASQLSDGAAAVLMMKRSTAERLGLQIKGKFIAYAFASVPPRVMGIGPAFAVPKALSLAGISIKDVDIFEINEAFASQLAYCARELGIPQEKVNPSGGAIALGHPVGMTGARQIATLLGGLKRSGGKIGVTTMCAGTGMGAASVIVRE</sequence>
<evidence type="ECO:0000256" key="7">
    <source>
        <dbReference type="ARBA" id="ARBA00023098"/>
    </source>
</evidence>
<evidence type="ECO:0000313" key="16">
    <source>
        <dbReference type="EMBL" id="TPX33518.1"/>
    </source>
</evidence>
<dbReference type="Pfam" id="PF02803">
    <property type="entry name" value="Thiolase_C"/>
    <property type="match status" value="1"/>
</dbReference>
<dbReference type="PANTHER" id="PTHR43853">
    <property type="entry name" value="3-KETOACYL-COA THIOLASE, PEROXISOMAL"/>
    <property type="match status" value="1"/>
</dbReference>
<feature type="active site" description="Acyl-thioester intermediate" evidence="12">
    <location>
        <position position="136"/>
    </location>
</feature>
<comment type="pathway">
    <text evidence="2">Lipid metabolism; fatty acid metabolism.</text>
</comment>
<evidence type="ECO:0000313" key="17">
    <source>
        <dbReference type="Proteomes" id="UP000319731"/>
    </source>
</evidence>
<dbReference type="AlphaFoldDB" id="A0A507C2D6"/>
<dbReference type="PROSITE" id="PS00737">
    <property type="entry name" value="THIOLASE_2"/>
    <property type="match status" value="1"/>
</dbReference>
<keyword evidence="9 13" id="KW-0012">Acyltransferase</keyword>
<comment type="similarity">
    <text evidence="3 13">Belongs to the thiolase-like superfamily. Thiolase family.</text>
</comment>
<dbReference type="GO" id="GO:0003988">
    <property type="term" value="F:acetyl-CoA C-acyltransferase activity"/>
    <property type="evidence" value="ECO:0007669"/>
    <property type="project" value="UniProtKB-EC"/>
</dbReference>
<dbReference type="InterPro" id="IPR020610">
    <property type="entry name" value="Thiolase_AS"/>
</dbReference>
<protein>
    <recommendedName>
        <fullName evidence="10">acetyl-CoA C-acyltransferase</fullName>
        <ecNumber evidence="10">2.3.1.16</ecNumber>
    </recommendedName>
</protein>
<evidence type="ECO:0000259" key="15">
    <source>
        <dbReference type="Pfam" id="PF02803"/>
    </source>
</evidence>
<dbReference type="GO" id="GO:0006635">
    <property type="term" value="P:fatty acid beta-oxidation"/>
    <property type="evidence" value="ECO:0007669"/>
    <property type="project" value="TreeGrafter"/>
</dbReference>
<comment type="caution">
    <text evidence="16">The sequence shown here is derived from an EMBL/GenBank/DDBJ whole genome shotgun (WGS) entry which is preliminary data.</text>
</comment>
<reference evidence="16 17" key="1">
    <citation type="journal article" date="2019" name="Sci. Rep.">
        <title>Comparative genomics of chytrid fungi reveal insights into the obligate biotrophic and pathogenic lifestyle of Synchytrium endobioticum.</title>
        <authorList>
            <person name="van de Vossenberg B.T.L.H."/>
            <person name="Warris S."/>
            <person name="Nguyen H.D.T."/>
            <person name="van Gent-Pelzer M.P.E."/>
            <person name="Joly D.L."/>
            <person name="van de Geest H.C."/>
            <person name="Bonants P.J.M."/>
            <person name="Smith D.S."/>
            <person name="Levesque C.A."/>
            <person name="van der Lee T.A.J."/>
        </authorList>
    </citation>
    <scope>NUCLEOTIDE SEQUENCE [LARGE SCALE GENOMIC DNA]</scope>
    <source>
        <strain evidence="16 17">JEL517</strain>
    </source>
</reference>
<dbReference type="SUPFAM" id="SSF53901">
    <property type="entry name" value="Thiolase-like"/>
    <property type="match status" value="2"/>
</dbReference>
<evidence type="ECO:0000256" key="4">
    <source>
        <dbReference type="ARBA" id="ARBA00022679"/>
    </source>
</evidence>
<evidence type="ECO:0000256" key="2">
    <source>
        <dbReference type="ARBA" id="ARBA00004872"/>
    </source>
</evidence>
<evidence type="ECO:0000256" key="12">
    <source>
        <dbReference type="PIRSR" id="PIRSR000429-1"/>
    </source>
</evidence>
<evidence type="ECO:0000256" key="6">
    <source>
        <dbReference type="ARBA" id="ARBA00022946"/>
    </source>
</evidence>
<comment type="catalytic activity">
    <reaction evidence="11">
        <text>an acyl-CoA + acetyl-CoA = a 3-oxoacyl-CoA + CoA</text>
        <dbReference type="Rhea" id="RHEA:21564"/>
        <dbReference type="ChEBI" id="CHEBI:57287"/>
        <dbReference type="ChEBI" id="CHEBI:57288"/>
        <dbReference type="ChEBI" id="CHEBI:58342"/>
        <dbReference type="ChEBI" id="CHEBI:90726"/>
        <dbReference type="EC" id="2.3.1.16"/>
    </reaction>
</comment>
<dbReference type="PIRSF" id="PIRSF000429">
    <property type="entry name" value="Ac-CoA_Ac_transf"/>
    <property type="match status" value="1"/>
</dbReference>
<feature type="active site" description="Proton acceptor" evidence="12">
    <location>
        <position position="392"/>
    </location>
</feature>
<dbReference type="EMBL" id="QEAO01000020">
    <property type="protein sequence ID" value="TPX33518.1"/>
    <property type="molecule type" value="Genomic_DNA"/>
</dbReference>
<keyword evidence="7" id="KW-0443">Lipid metabolism</keyword>
<gene>
    <name evidence="16" type="ORF">SmJEL517_g03608</name>
</gene>
<dbReference type="InterPro" id="IPR020617">
    <property type="entry name" value="Thiolase_C"/>
</dbReference>
<dbReference type="InterPro" id="IPR002155">
    <property type="entry name" value="Thiolase"/>
</dbReference>
<dbReference type="Pfam" id="PF00108">
    <property type="entry name" value="Thiolase_N"/>
    <property type="match status" value="1"/>
</dbReference>
<dbReference type="RefSeq" id="XP_031024493.1">
    <property type="nucleotide sequence ID" value="XM_031169536.1"/>
</dbReference>